<reference evidence="1 2" key="1">
    <citation type="journal article" date="2016" name="Mol. Biol. Evol.">
        <title>Genome-Wide Survey of Gut Fungi (Harpellales) Reveals the First Horizontally Transferred Ubiquitin Gene from a Mosquito Host.</title>
        <authorList>
            <person name="Wang Y."/>
            <person name="White M.M."/>
            <person name="Kvist S."/>
            <person name="Moncalvo J.M."/>
        </authorList>
    </citation>
    <scope>NUCLEOTIDE SEQUENCE [LARGE SCALE GENOMIC DNA]</scope>
    <source>
        <strain evidence="1 2">ALG-7-W6</strain>
    </source>
</reference>
<keyword evidence="2" id="KW-1185">Reference proteome</keyword>
<organism evidence="1 2">
    <name type="scientific">Smittium mucronatum</name>
    <dbReference type="NCBI Taxonomy" id="133383"/>
    <lineage>
        <taxon>Eukaryota</taxon>
        <taxon>Fungi</taxon>
        <taxon>Fungi incertae sedis</taxon>
        <taxon>Zoopagomycota</taxon>
        <taxon>Kickxellomycotina</taxon>
        <taxon>Harpellomycetes</taxon>
        <taxon>Harpellales</taxon>
        <taxon>Legeriomycetaceae</taxon>
        <taxon>Smittium</taxon>
    </lineage>
</organism>
<protein>
    <submittedName>
        <fullName evidence="1">Uncharacterized protein</fullName>
    </submittedName>
</protein>
<dbReference type="EMBL" id="LSSL01007088">
    <property type="protein sequence ID" value="OLY78172.1"/>
    <property type="molecule type" value="Genomic_DNA"/>
</dbReference>
<proteinExistence type="predicted"/>
<sequence length="11" mass="1289">MPKSDSLYDSF</sequence>
<evidence type="ECO:0000313" key="2">
    <source>
        <dbReference type="Proteomes" id="UP000187455"/>
    </source>
</evidence>
<gene>
    <name evidence="1" type="ORF">AYI68_g7783</name>
</gene>
<comment type="caution">
    <text evidence="1">The sequence shown here is derived from an EMBL/GenBank/DDBJ whole genome shotgun (WGS) entry which is preliminary data.</text>
</comment>
<accession>A0A1R0GMR1</accession>
<feature type="non-terminal residue" evidence="1">
    <location>
        <position position="11"/>
    </location>
</feature>
<name>A0A1R0GMR1_9FUNG</name>
<dbReference type="Proteomes" id="UP000187455">
    <property type="component" value="Unassembled WGS sequence"/>
</dbReference>
<evidence type="ECO:0000313" key="1">
    <source>
        <dbReference type="EMBL" id="OLY78172.1"/>
    </source>
</evidence>